<sequence length="121" mass="13670">MVSMMIILGVPEFLIGWIDGVYDSLEAGEASKLSRWVQEAAEVSCCASQQPNMAAPVKDANYFSELCCEIKRGMAYNSLPRPILHPSQQRNRILIISNMCWYLEDSCQIQIPGMIQTLLLW</sequence>
<reference evidence="1 2" key="2">
    <citation type="journal article" date="2022" name="Mol. Ecol. Resour.">
        <title>The genomes of chicory, endive, great burdock and yacon provide insights into Asteraceae paleo-polyploidization history and plant inulin production.</title>
        <authorList>
            <person name="Fan W."/>
            <person name="Wang S."/>
            <person name="Wang H."/>
            <person name="Wang A."/>
            <person name="Jiang F."/>
            <person name="Liu H."/>
            <person name="Zhao H."/>
            <person name="Xu D."/>
            <person name="Zhang Y."/>
        </authorList>
    </citation>
    <scope>NUCLEOTIDE SEQUENCE [LARGE SCALE GENOMIC DNA]</scope>
    <source>
        <strain evidence="2">cv. Punajuju</strain>
        <tissue evidence="1">Leaves</tissue>
    </source>
</reference>
<protein>
    <submittedName>
        <fullName evidence="1">Uncharacterized protein</fullName>
    </submittedName>
</protein>
<dbReference type="EMBL" id="CM042011">
    <property type="protein sequence ID" value="KAI3766914.1"/>
    <property type="molecule type" value="Genomic_DNA"/>
</dbReference>
<name>A0ACB9F6J2_CICIN</name>
<evidence type="ECO:0000313" key="1">
    <source>
        <dbReference type="EMBL" id="KAI3766914.1"/>
    </source>
</evidence>
<gene>
    <name evidence="1" type="ORF">L2E82_16993</name>
</gene>
<keyword evidence="2" id="KW-1185">Reference proteome</keyword>
<evidence type="ECO:0000313" key="2">
    <source>
        <dbReference type="Proteomes" id="UP001055811"/>
    </source>
</evidence>
<dbReference type="Proteomes" id="UP001055811">
    <property type="component" value="Linkage Group LG03"/>
</dbReference>
<organism evidence="1 2">
    <name type="scientific">Cichorium intybus</name>
    <name type="common">Chicory</name>
    <dbReference type="NCBI Taxonomy" id="13427"/>
    <lineage>
        <taxon>Eukaryota</taxon>
        <taxon>Viridiplantae</taxon>
        <taxon>Streptophyta</taxon>
        <taxon>Embryophyta</taxon>
        <taxon>Tracheophyta</taxon>
        <taxon>Spermatophyta</taxon>
        <taxon>Magnoliopsida</taxon>
        <taxon>eudicotyledons</taxon>
        <taxon>Gunneridae</taxon>
        <taxon>Pentapetalae</taxon>
        <taxon>asterids</taxon>
        <taxon>campanulids</taxon>
        <taxon>Asterales</taxon>
        <taxon>Asteraceae</taxon>
        <taxon>Cichorioideae</taxon>
        <taxon>Cichorieae</taxon>
        <taxon>Cichoriinae</taxon>
        <taxon>Cichorium</taxon>
    </lineage>
</organism>
<comment type="caution">
    <text evidence="1">The sequence shown here is derived from an EMBL/GenBank/DDBJ whole genome shotgun (WGS) entry which is preliminary data.</text>
</comment>
<accession>A0ACB9F6J2</accession>
<reference evidence="2" key="1">
    <citation type="journal article" date="2022" name="Mol. Ecol. Resour.">
        <title>The genomes of chicory, endive, great burdock and yacon provide insights into Asteraceae palaeo-polyploidization history and plant inulin production.</title>
        <authorList>
            <person name="Fan W."/>
            <person name="Wang S."/>
            <person name="Wang H."/>
            <person name="Wang A."/>
            <person name="Jiang F."/>
            <person name="Liu H."/>
            <person name="Zhao H."/>
            <person name="Xu D."/>
            <person name="Zhang Y."/>
        </authorList>
    </citation>
    <scope>NUCLEOTIDE SEQUENCE [LARGE SCALE GENOMIC DNA]</scope>
    <source>
        <strain evidence="2">cv. Punajuju</strain>
    </source>
</reference>
<proteinExistence type="predicted"/>